<gene>
    <name evidence="9" type="ORF">LSH36_65g04029</name>
</gene>
<evidence type="ECO:0000256" key="3">
    <source>
        <dbReference type="ARBA" id="ARBA00022989"/>
    </source>
</evidence>
<evidence type="ECO:0000313" key="9">
    <source>
        <dbReference type="EMBL" id="KAK2164343.1"/>
    </source>
</evidence>
<comment type="caution">
    <text evidence="9">The sequence shown here is derived from an EMBL/GenBank/DDBJ whole genome shotgun (WGS) entry which is preliminary data.</text>
</comment>
<dbReference type="Pfam" id="PF01284">
    <property type="entry name" value="MARVEL"/>
    <property type="match status" value="1"/>
</dbReference>
<feature type="transmembrane region" description="Helical" evidence="7">
    <location>
        <begin position="82"/>
        <end position="101"/>
    </location>
</feature>
<dbReference type="Proteomes" id="UP001208570">
    <property type="component" value="Unassembled WGS sequence"/>
</dbReference>
<feature type="transmembrane region" description="Helical" evidence="7">
    <location>
        <begin position="149"/>
        <end position="168"/>
    </location>
</feature>
<evidence type="ECO:0000256" key="5">
    <source>
        <dbReference type="PROSITE-ProRule" id="PRU00581"/>
    </source>
</evidence>
<dbReference type="InterPro" id="IPR008253">
    <property type="entry name" value="Marvel"/>
</dbReference>
<evidence type="ECO:0000256" key="6">
    <source>
        <dbReference type="SAM" id="MobiDB-lite"/>
    </source>
</evidence>
<reference evidence="9" key="1">
    <citation type="journal article" date="2023" name="Mol. Biol. Evol.">
        <title>Third-Generation Sequencing Reveals the Adaptive Role of the Epigenome in Three Deep-Sea Polychaetes.</title>
        <authorList>
            <person name="Perez M."/>
            <person name="Aroh O."/>
            <person name="Sun Y."/>
            <person name="Lan Y."/>
            <person name="Juniper S.K."/>
            <person name="Young C.R."/>
            <person name="Angers B."/>
            <person name="Qian P.Y."/>
        </authorList>
    </citation>
    <scope>NUCLEOTIDE SEQUENCE</scope>
    <source>
        <strain evidence="9">P08H-3</strain>
    </source>
</reference>
<evidence type="ECO:0000256" key="2">
    <source>
        <dbReference type="ARBA" id="ARBA00022692"/>
    </source>
</evidence>
<accession>A0AAD9K3N5</accession>
<evidence type="ECO:0000256" key="7">
    <source>
        <dbReference type="SAM" id="Phobius"/>
    </source>
</evidence>
<comment type="subcellular location">
    <subcellularLocation>
        <location evidence="1">Membrane</location>
        <topology evidence="1">Multi-pass membrane protein</topology>
    </subcellularLocation>
</comment>
<keyword evidence="2 5" id="KW-0812">Transmembrane</keyword>
<evidence type="ECO:0000313" key="10">
    <source>
        <dbReference type="Proteomes" id="UP001208570"/>
    </source>
</evidence>
<evidence type="ECO:0000259" key="8">
    <source>
        <dbReference type="PROSITE" id="PS51225"/>
    </source>
</evidence>
<dbReference type="EMBL" id="JAODUP010000065">
    <property type="protein sequence ID" value="KAK2164343.1"/>
    <property type="molecule type" value="Genomic_DNA"/>
</dbReference>
<dbReference type="PANTHER" id="PTHR22776">
    <property type="entry name" value="MARVEL-CONTAINING POTENTIAL LIPID RAFT-ASSOCIATED PROTEIN"/>
    <property type="match status" value="1"/>
</dbReference>
<feature type="domain" description="MARVEL" evidence="8">
    <location>
        <begin position="45"/>
        <end position="172"/>
    </location>
</feature>
<organism evidence="9 10">
    <name type="scientific">Paralvinella palmiformis</name>
    <dbReference type="NCBI Taxonomy" id="53620"/>
    <lineage>
        <taxon>Eukaryota</taxon>
        <taxon>Metazoa</taxon>
        <taxon>Spiralia</taxon>
        <taxon>Lophotrochozoa</taxon>
        <taxon>Annelida</taxon>
        <taxon>Polychaeta</taxon>
        <taxon>Sedentaria</taxon>
        <taxon>Canalipalpata</taxon>
        <taxon>Terebellida</taxon>
        <taxon>Terebelliformia</taxon>
        <taxon>Alvinellidae</taxon>
        <taxon>Paralvinella</taxon>
    </lineage>
</organism>
<sequence length="210" mass="22715">MGTTVAVKRQTSSLHGDTMDTSMPTTYDSAVTSSGSSTGLVDKEFAGSLKGIFRIIEVLVSLIAFICVAVAKGRGNNGEADWCMFVTMFSFLVLIITYFLWLFRVFTKQLGRAPIKFSEFIMFVVWDILYFIAGCVAAAFGYKSAMGAGAFFLFAMLLLCAGDTFFHYRYWQSSDEGPYICGHQVGGGSGSSATSPSAAPQTGDARTPTY</sequence>
<keyword evidence="4 5" id="KW-0472">Membrane</keyword>
<proteinExistence type="predicted"/>
<feature type="transmembrane region" description="Helical" evidence="7">
    <location>
        <begin position="51"/>
        <end position="70"/>
    </location>
</feature>
<feature type="region of interest" description="Disordered" evidence="6">
    <location>
        <begin position="191"/>
        <end position="210"/>
    </location>
</feature>
<feature type="region of interest" description="Disordered" evidence="6">
    <location>
        <begin position="1"/>
        <end position="21"/>
    </location>
</feature>
<keyword evidence="10" id="KW-1185">Reference proteome</keyword>
<evidence type="ECO:0000256" key="4">
    <source>
        <dbReference type="ARBA" id="ARBA00023136"/>
    </source>
</evidence>
<name>A0AAD9K3N5_9ANNE</name>
<dbReference type="PANTHER" id="PTHR22776:SF49">
    <property type="entry name" value="MARVEL DOMAIN-CONTAINING PROTEIN"/>
    <property type="match status" value="1"/>
</dbReference>
<feature type="transmembrane region" description="Helical" evidence="7">
    <location>
        <begin position="121"/>
        <end position="142"/>
    </location>
</feature>
<dbReference type="GO" id="GO:0016020">
    <property type="term" value="C:membrane"/>
    <property type="evidence" value="ECO:0007669"/>
    <property type="project" value="UniProtKB-SubCell"/>
</dbReference>
<dbReference type="AlphaFoldDB" id="A0AAD9K3N5"/>
<keyword evidence="3 7" id="KW-1133">Transmembrane helix</keyword>
<protein>
    <recommendedName>
        <fullName evidence="8">MARVEL domain-containing protein</fullName>
    </recommendedName>
</protein>
<dbReference type="InterPro" id="IPR050578">
    <property type="entry name" value="MARVEL-CKLF_proteins"/>
</dbReference>
<evidence type="ECO:0000256" key="1">
    <source>
        <dbReference type="ARBA" id="ARBA00004141"/>
    </source>
</evidence>
<dbReference type="PROSITE" id="PS51225">
    <property type="entry name" value="MARVEL"/>
    <property type="match status" value="1"/>
</dbReference>
<feature type="compositionally biased region" description="Low complexity" evidence="6">
    <location>
        <begin position="191"/>
        <end position="203"/>
    </location>
</feature>